<gene>
    <name evidence="2" type="ORF">NQ314_006656</name>
</gene>
<protein>
    <submittedName>
        <fullName evidence="2">Uncharacterized protein</fullName>
    </submittedName>
</protein>
<proteinExistence type="predicted"/>
<keyword evidence="1" id="KW-0812">Transmembrane</keyword>
<reference evidence="2" key="1">
    <citation type="journal article" date="2023" name="Insect Mol. Biol.">
        <title>Genome sequencing provides insights into the evolution of gene families encoding plant cell wall-degrading enzymes in longhorned beetles.</title>
        <authorList>
            <person name="Shin N.R."/>
            <person name="Okamura Y."/>
            <person name="Kirsch R."/>
            <person name="Pauchet Y."/>
        </authorList>
    </citation>
    <scope>NUCLEOTIDE SEQUENCE</scope>
    <source>
        <strain evidence="2">RBIC_L_NR</strain>
    </source>
</reference>
<dbReference type="AlphaFoldDB" id="A0AAV8Z087"/>
<accession>A0AAV8Z087</accession>
<evidence type="ECO:0000256" key="1">
    <source>
        <dbReference type="SAM" id="Phobius"/>
    </source>
</evidence>
<keyword evidence="1" id="KW-1133">Transmembrane helix</keyword>
<dbReference type="EMBL" id="JANEYF010001808">
    <property type="protein sequence ID" value="KAJ8956781.1"/>
    <property type="molecule type" value="Genomic_DNA"/>
</dbReference>
<feature type="transmembrane region" description="Helical" evidence="1">
    <location>
        <begin position="73"/>
        <end position="92"/>
    </location>
</feature>
<name>A0AAV8Z087_9CUCU</name>
<keyword evidence="1" id="KW-0472">Membrane</keyword>
<keyword evidence="3" id="KW-1185">Reference proteome</keyword>
<sequence>MPKTSSWIKNVTELELNGDKVFCKACAKIGRKKTNKKQKEQGFMQKILPMMVIPFMVSTSMIPMMLISLKFMLLKSALIGKIAILLLIINMFRRRDNGGGVFTHNLNAGNDVAMDHYGYHGDEEYGAYINRRRKRNFS</sequence>
<comment type="caution">
    <text evidence="2">The sequence shown here is derived from an EMBL/GenBank/DDBJ whole genome shotgun (WGS) entry which is preliminary data.</text>
</comment>
<evidence type="ECO:0000313" key="3">
    <source>
        <dbReference type="Proteomes" id="UP001162156"/>
    </source>
</evidence>
<evidence type="ECO:0000313" key="2">
    <source>
        <dbReference type="EMBL" id="KAJ8956781.1"/>
    </source>
</evidence>
<feature type="transmembrane region" description="Helical" evidence="1">
    <location>
        <begin position="47"/>
        <end position="67"/>
    </location>
</feature>
<organism evidence="2 3">
    <name type="scientific">Rhamnusium bicolor</name>
    <dbReference type="NCBI Taxonomy" id="1586634"/>
    <lineage>
        <taxon>Eukaryota</taxon>
        <taxon>Metazoa</taxon>
        <taxon>Ecdysozoa</taxon>
        <taxon>Arthropoda</taxon>
        <taxon>Hexapoda</taxon>
        <taxon>Insecta</taxon>
        <taxon>Pterygota</taxon>
        <taxon>Neoptera</taxon>
        <taxon>Endopterygota</taxon>
        <taxon>Coleoptera</taxon>
        <taxon>Polyphaga</taxon>
        <taxon>Cucujiformia</taxon>
        <taxon>Chrysomeloidea</taxon>
        <taxon>Cerambycidae</taxon>
        <taxon>Lepturinae</taxon>
        <taxon>Rhagiini</taxon>
        <taxon>Rhamnusium</taxon>
    </lineage>
</organism>
<dbReference type="Proteomes" id="UP001162156">
    <property type="component" value="Unassembled WGS sequence"/>
</dbReference>